<comment type="caution">
    <text evidence="2">The sequence shown here is derived from an EMBL/GenBank/DDBJ whole genome shotgun (WGS) entry which is preliminary data.</text>
</comment>
<sequence length="88" mass="9870">CPNLGFPVRKDRTDRKVVLGVKDIMTILTIKTYRSLLSEKSIRPAMIETPFYNVVLGFIVSIQNELMILVVGWLMTSKSGALNISNVD</sequence>
<keyword evidence="1" id="KW-0812">Transmembrane</keyword>
<feature type="transmembrane region" description="Helical" evidence="1">
    <location>
        <begin position="51"/>
        <end position="75"/>
    </location>
</feature>
<evidence type="ECO:0000313" key="2">
    <source>
        <dbReference type="EMBL" id="CAG8848461.1"/>
    </source>
</evidence>
<proteinExistence type="predicted"/>
<evidence type="ECO:0000313" key="3">
    <source>
        <dbReference type="Proteomes" id="UP000789901"/>
    </source>
</evidence>
<evidence type="ECO:0000256" key="1">
    <source>
        <dbReference type="SAM" id="Phobius"/>
    </source>
</evidence>
<feature type="non-terminal residue" evidence="2">
    <location>
        <position position="1"/>
    </location>
</feature>
<name>A0ABN7X5B7_GIGMA</name>
<keyword evidence="1" id="KW-1133">Transmembrane helix</keyword>
<dbReference type="EMBL" id="CAJVQB010092105">
    <property type="protein sequence ID" value="CAG8848461.1"/>
    <property type="molecule type" value="Genomic_DNA"/>
</dbReference>
<dbReference type="Proteomes" id="UP000789901">
    <property type="component" value="Unassembled WGS sequence"/>
</dbReference>
<feature type="non-terminal residue" evidence="2">
    <location>
        <position position="88"/>
    </location>
</feature>
<accession>A0ABN7X5B7</accession>
<keyword evidence="1" id="KW-0472">Membrane</keyword>
<organism evidence="2 3">
    <name type="scientific">Gigaspora margarita</name>
    <dbReference type="NCBI Taxonomy" id="4874"/>
    <lineage>
        <taxon>Eukaryota</taxon>
        <taxon>Fungi</taxon>
        <taxon>Fungi incertae sedis</taxon>
        <taxon>Mucoromycota</taxon>
        <taxon>Glomeromycotina</taxon>
        <taxon>Glomeromycetes</taxon>
        <taxon>Diversisporales</taxon>
        <taxon>Gigasporaceae</taxon>
        <taxon>Gigaspora</taxon>
    </lineage>
</organism>
<gene>
    <name evidence="2" type="ORF">GMARGA_LOCUS39190</name>
</gene>
<keyword evidence="3" id="KW-1185">Reference proteome</keyword>
<protein>
    <submittedName>
        <fullName evidence="2">22078_t:CDS:1</fullName>
    </submittedName>
</protein>
<reference evidence="2 3" key="1">
    <citation type="submission" date="2021-06" db="EMBL/GenBank/DDBJ databases">
        <authorList>
            <person name="Kallberg Y."/>
            <person name="Tangrot J."/>
            <person name="Rosling A."/>
        </authorList>
    </citation>
    <scope>NUCLEOTIDE SEQUENCE [LARGE SCALE GENOMIC DNA]</scope>
    <source>
        <strain evidence="2 3">120-4 pot B 10/14</strain>
    </source>
</reference>